<feature type="non-terminal residue" evidence="3">
    <location>
        <position position="185"/>
    </location>
</feature>
<keyword evidence="2" id="KW-0732">Signal</keyword>
<protein>
    <recommendedName>
        <fullName evidence="5">SnoaL-like domain-containing protein</fullName>
    </recommendedName>
</protein>
<dbReference type="Gene3D" id="3.10.450.50">
    <property type="match status" value="1"/>
</dbReference>
<dbReference type="InterPro" id="IPR032710">
    <property type="entry name" value="NTF2-like_dom_sf"/>
</dbReference>
<dbReference type="EMBL" id="CAIIXF020000011">
    <property type="protein sequence ID" value="CAH1800005.1"/>
    <property type="molecule type" value="Genomic_DNA"/>
</dbReference>
<proteinExistence type="predicted"/>
<keyword evidence="4" id="KW-1185">Reference proteome</keyword>
<reference evidence="3" key="1">
    <citation type="submission" date="2022-03" db="EMBL/GenBank/DDBJ databases">
        <authorList>
            <person name="Martin C."/>
        </authorList>
    </citation>
    <scope>NUCLEOTIDE SEQUENCE</scope>
</reference>
<sequence>ENKMKLLTVILLLALNDACICSHDESSDESSESSDESSESSKLNVEDVEEELKEFLSDFSDAFKVPECATNMNPDCSAVGASYAEDGILALQGVPTAFGREAIAQLTEGFKTSIPSAFVEVNIENIKVDKRSATAFGIQTLFVDGEIVSENRVLIHLINEADEEEDSEEDNEWKIQYLLDNTLPN</sequence>
<feature type="region of interest" description="Disordered" evidence="1">
    <location>
        <begin position="24"/>
        <end position="44"/>
    </location>
</feature>
<feature type="signal peptide" evidence="2">
    <location>
        <begin position="1"/>
        <end position="21"/>
    </location>
</feature>
<feature type="chain" id="PRO_5035927049" description="SnoaL-like domain-containing protein" evidence="2">
    <location>
        <begin position="22"/>
        <end position="185"/>
    </location>
</feature>
<evidence type="ECO:0000313" key="3">
    <source>
        <dbReference type="EMBL" id="CAH1800005.1"/>
    </source>
</evidence>
<feature type="compositionally biased region" description="Acidic residues" evidence="1">
    <location>
        <begin position="26"/>
        <end position="38"/>
    </location>
</feature>
<evidence type="ECO:0000256" key="1">
    <source>
        <dbReference type="SAM" id="MobiDB-lite"/>
    </source>
</evidence>
<organism evidence="3 4">
    <name type="scientific">Owenia fusiformis</name>
    <name type="common">Polychaete worm</name>
    <dbReference type="NCBI Taxonomy" id="6347"/>
    <lineage>
        <taxon>Eukaryota</taxon>
        <taxon>Metazoa</taxon>
        <taxon>Spiralia</taxon>
        <taxon>Lophotrochozoa</taxon>
        <taxon>Annelida</taxon>
        <taxon>Polychaeta</taxon>
        <taxon>Sedentaria</taxon>
        <taxon>Canalipalpata</taxon>
        <taxon>Sabellida</taxon>
        <taxon>Oweniida</taxon>
        <taxon>Oweniidae</taxon>
        <taxon>Owenia</taxon>
    </lineage>
</organism>
<dbReference type="Proteomes" id="UP000749559">
    <property type="component" value="Unassembled WGS sequence"/>
</dbReference>
<accession>A0A8S4Q6K8</accession>
<dbReference type="SUPFAM" id="SSF54427">
    <property type="entry name" value="NTF2-like"/>
    <property type="match status" value="1"/>
</dbReference>
<evidence type="ECO:0008006" key="5">
    <source>
        <dbReference type="Google" id="ProtNLM"/>
    </source>
</evidence>
<name>A0A8S4Q6K8_OWEFU</name>
<evidence type="ECO:0000313" key="4">
    <source>
        <dbReference type="Proteomes" id="UP000749559"/>
    </source>
</evidence>
<evidence type="ECO:0000256" key="2">
    <source>
        <dbReference type="SAM" id="SignalP"/>
    </source>
</evidence>
<dbReference type="AlphaFoldDB" id="A0A8S4Q6K8"/>
<gene>
    <name evidence="3" type="ORF">OFUS_LOCUS23950</name>
</gene>
<comment type="caution">
    <text evidence="3">The sequence shown here is derived from an EMBL/GenBank/DDBJ whole genome shotgun (WGS) entry which is preliminary data.</text>
</comment>